<dbReference type="AlphaFoldDB" id="A0AAV4WKP5"/>
<comment type="caution">
    <text evidence="4">The sequence shown here is derived from an EMBL/GenBank/DDBJ whole genome shotgun (WGS) entry which is preliminary data.</text>
</comment>
<dbReference type="EMBL" id="BPLR01016255">
    <property type="protein sequence ID" value="GIY82550.1"/>
    <property type="molecule type" value="Genomic_DNA"/>
</dbReference>
<dbReference type="SMART" id="SM00032">
    <property type="entry name" value="CCP"/>
    <property type="match status" value="1"/>
</dbReference>
<name>A0AAV4WKP5_CAEEX</name>
<evidence type="ECO:0000256" key="2">
    <source>
        <dbReference type="PROSITE-ProRule" id="PRU00302"/>
    </source>
</evidence>
<organism evidence="4 5">
    <name type="scientific">Caerostris extrusa</name>
    <name type="common">Bark spider</name>
    <name type="synonym">Caerostris bankana</name>
    <dbReference type="NCBI Taxonomy" id="172846"/>
    <lineage>
        <taxon>Eukaryota</taxon>
        <taxon>Metazoa</taxon>
        <taxon>Ecdysozoa</taxon>
        <taxon>Arthropoda</taxon>
        <taxon>Chelicerata</taxon>
        <taxon>Arachnida</taxon>
        <taxon>Araneae</taxon>
        <taxon>Araneomorphae</taxon>
        <taxon>Entelegynae</taxon>
        <taxon>Araneoidea</taxon>
        <taxon>Araneidae</taxon>
        <taxon>Caerostris</taxon>
    </lineage>
</organism>
<dbReference type="Gene3D" id="2.10.70.10">
    <property type="entry name" value="Complement Module, domain 1"/>
    <property type="match status" value="1"/>
</dbReference>
<accession>A0AAV4WKP5</accession>
<evidence type="ECO:0000259" key="3">
    <source>
        <dbReference type="PROSITE" id="PS50923"/>
    </source>
</evidence>
<sequence length="156" mass="17586">MMAASSITSEMFLEQLHHCLCNVCRNAILHESDSIQTCKCWNDLVVQKTLMAFTISTPCSVPAIEHGRVTNYAPDARVAHDKHITVDCIAQYELRYNTTPAACNNGSWTHIPTCIPEEEEHYCRFIVPPKSVTPPVMTRCSLCSPARACRHVRQRI</sequence>
<dbReference type="Proteomes" id="UP001054945">
    <property type="component" value="Unassembled WGS sequence"/>
</dbReference>
<evidence type="ECO:0000256" key="1">
    <source>
        <dbReference type="ARBA" id="ARBA00023157"/>
    </source>
</evidence>
<feature type="domain" description="Sushi" evidence="3">
    <location>
        <begin position="57"/>
        <end position="116"/>
    </location>
</feature>
<keyword evidence="2" id="KW-0768">Sushi</keyword>
<dbReference type="InterPro" id="IPR000436">
    <property type="entry name" value="Sushi_SCR_CCP_dom"/>
</dbReference>
<keyword evidence="5" id="KW-1185">Reference proteome</keyword>
<protein>
    <submittedName>
        <fullName evidence="4">Protein lev-9</fullName>
    </submittedName>
</protein>
<evidence type="ECO:0000313" key="4">
    <source>
        <dbReference type="EMBL" id="GIY82550.1"/>
    </source>
</evidence>
<dbReference type="PROSITE" id="PS50923">
    <property type="entry name" value="SUSHI"/>
    <property type="match status" value="1"/>
</dbReference>
<comment type="caution">
    <text evidence="2">Lacks conserved residue(s) required for the propagation of feature annotation.</text>
</comment>
<evidence type="ECO:0000313" key="5">
    <source>
        <dbReference type="Proteomes" id="UP001054945"/>
    </source>
</evidence>
<reference evidence="4 5" key="1">
    <citation type="submission" date="2021-06" db="EMBL/GenBank/DDBJ databases">
        <title>Caerostris extrusa draft genome.</title>
        <authorList>
            <person name="Kono N."/>
            <person name="Arakawa K."/>
        </authorList>
    </citation>
    <scope>NUCLEOTIDE SEQUENCE [LARGE SCALE GENOMIC DNA]</scope>
</reference>
<keyword evidence="1" id="KW-1015">Disulfide bond</keyword>
<gene>
    <name evidence="4" type="primary">lev-9_1</name>
    <name evidence="4" type="ORF">CEXT_485781</name>
</gene>
<dbReference type="InterPro" id="IPR035976">
    <property type="entry name" value="Sushi/SCR/CCP_sf"/>
</dbReference>
<dbReference type="SUPFAM" id="SSF57535">
    <property type="entry name" value="Complement control module/SCR domain"/>
    <property type="match status" value="1"/>
</dbReference>
<proteinExistence type="predicted"/>